<dbReference type="InterPro" id="IPR022398">
    <property type="entry name" value="Peptidase_S8_His-AS"/>
</dbReference>
<evidence type="ECO:0000256" key="5">
    <source>
        <dbReference type="ARBA" id="ARBA00022729"/>
    </source>
</evidence>
<evidence type="ECO:0000259" key="11">
    <source>
        <dbReference type="Pfam" id="PF02225"/>
    </source>
</evidence>
<gene>
    <name evidence="12" type="ORF">J2Z83_001979</name>
</gene>
<keyword evidence="13" id="KW-1185">Reference proteome</keyword>
<dbReference type="Pfam" id="PF02225">
    <property type="entry name" value="PA"/>
    <property type="match status" value="1"/>
</dbReference>
<organism evidence="12 13">
    <name type="scientific">Virgibacillus natechei</name>
    <dbReference type="NCBI Taxonomy" id="1216297"/>
    <lineage>
        <taxon>Bacteria</taxon>
        <taxon>Bacillati</taxon>
        <taxon>Bacillota</taxon>
        <taxon>Bacilli</taxon>
        <taxon>Bacillales</taxon>
        <taxon>Bacillaceae</taxon>
        <taxon>Virgibacillus</taxon>
    </lineage>
</organism>
<keyword evidence="6 8" id="KW-0378">Hydrolase</keyword>
<dbReference type="PANTHER" id="PTHR43806">
    <property type="entry name" value="PEPTIDASE S8"/>
    <property type="match status" value="1"/>
</dbReference>
<comment type="similarity">
    <text evidence="1 8 9">Belongs to the peptidase S8 family.</text>
</comment>
<sequence>MRYFLSILTFFAVILLFIPTQASEKDMQSVIVEVEGDPVEHKEYLEVYHPFVDVVATYNKLFNGLALQGAPDKLDKMESLEFIKGIHAVQTYEAIETTSTIQADAEVDQVLPSALNNTSYTGKGVKVGVVDTGIDYNHPDLEGNYQGGYDLVDLDNDPMETTPDQGIPTVHGTHVAGIIAANGELQGVAPDAEIHAYRALGPGGSGTSIQVIAAMEQAVEDGMDVMNLSLGNAVNGPDYPTSKAVNRAADLGISVVLANGNDGPENWTVGSPATASNALSIGASSSPQRIPFLYDAQADKAIQLVPMMGAPPWDLETAYQIVNGVEKEANFHGKIVLLERDDVPLYDKAKQAEDKGAIAVLIANNEEGLFEGMVEHENYPLQVPVAAITNEDGKWLHEQIQKESLQLETAYEETESGVAEFSSRGPVTVNWDIKPDLLAPGTNIVSTVPDGYQQLQGTSMAAPHVAGAVALLKEAKPNWTNEQIFGALKTTALRMETEESYPSEPIMQGMGGIQPQEAIDTTTIITDPLLSFGKITSHKEAKTIEVEIENTTNQQQTYSFEIPKKEQGLTWNLPQTFTVDENETKTIPIEVSMNTTQINEGIHQGWLTLNQSDQSFHLPYLFVNQTADNPKATGFEFALKPFSDDTFLYSLYVTEPAEQVQVDLYDPDTLMFKANLLQTDDLAVGMNEGELEESEVADPGHYLAQVTVQLEDGRYESYQTNLYIEITE</sequence>
<dbReference type="Pfam" id="PF00082">
    <property type="entry name" value="Peptidase_S8"/>
    <property type="match status" value="1"/>
</dbReference>
<feature type="domain" description="Peptidase S8/S53" evidence="10">
    <location>
        <begin position="122"/>
        <end position="511"/>
    </location>
</feature>
<evidence type="ECO:0000256" key="2">
    <source>
        <dbReference type="ARBA" id="ARBA00022512"/>
    </source>
</evidence>
<evidence type="ECO:0000313" key="13">
    <source>
        <dbReference type="Proteomes" id="UP001519345"/>
    </source>
</evidence>
<evidence type="ECO:0000256" key="8">
    <source>
        <dbReference type="PROSITE-ProRule" id="PRU01240"/>
    </source>
</evidence>
<comment type="caution">
    <text evidence="12">The sequence shown here is derived from an EMBL/GenBank/DDBJ whole genome shotgun (WGS) entry which is preliminary data.</text>
</comment>
<dbReference type="Proteomes" id="UP001519345">
    <property type="component" value="Unassembled WGS sequence"/>
</dbReference>
<dbReference type="InterPro" id="IPR050131">
    <property type="entry name" value="Peptidase_S8_subtilisin-like"/>
</dbReference>
<evidence type="ECO:0000256" key="3">
    <source>
        <dbReference type="ARBA" id="ARBA00022525"/>
    </source>
</evidence>
<keyword evidence="3" id="KW-0964">Secreted</keyword>
<feature type="active site" description="Charge relay system" evidence="8">
    <location>
        <position position="171"/>
    </location>
</feature>
<dbReference type="InterPro" id="IPR036852">
    <property type="entry name" value="Peptidase_S8/S53_dom_sf"/>
</dbReference>
<dbReference type="RefSeq" id="WP_209463036.1">
    <property type="nucleotide sequence ID" value="NZ_CP110224.1"/>
</dbReference>
<evidence type="ECO:0000256" key="9">
    <source>
        <dbReference type="RuleBase" id="RU003355"/>
    </source>
</evidence>
<feature type="domain" description="PA" evidence="11">
    <location>
        <begin position="327"/>
        <end position="396"/>
    </location>
</feature>
<dbReference type="InterPro" id="IPR023827">
    <property type="entry name" value="Peptidase_S8_Asp-AS"/>
</dbReference>
<evidence type="ECO:0000256" key="6">
    <source>
        <dbReference type="ARBA" id="ARBA00022801"/>
    </source>
</evidence>
<dbReference type="PROSITE" id="PS00138">
    <property type="entry name" value="SUBTILASE_SER"/>
    <property type="match status" value="1"/>
</dbReference>
<reference evidence="12 13" key="1">
    <citation type="submission" date="2021-03" db="EMBL/GenBank/DDBJ databases">
        <title>Genomic Encyclopedia of Type Strains, Phase IV (KMG-IV): sequencing the most valuable type-strain genomes for metagenomic binning, comparative biology and taxonomic classification.</title>
        <authorList>
            <person name="Goeker M."/>
        </authorList>
    </citation>
    <scope>NUCLEOTIDE SEQUENCE [LARGE SCALE GENOMIC DNA]</scope>
    <source>
        <strain evidence="12 13">DSM 25609</strain>
    </source>
</reference>
<dbReference type="Gene3D" id="3.40.50.200">
    <property type="entry name" value="Peptidase S8/S53 domain"/>
    <property type="match status" value="2"/>
</dbReference>
<dbReference type="PANTHER" id="PTHR43806:SF65">
    <property type="entry name" value="SERINE PROTEASE APRX"/>
    <property type="match status" value="1"/>
</dbReference>
<dbReference type="PROSITE" id="PS00137">
    <property type="entry name" value="SUBTILASE_HIS"/>
    <property type="match status" value="1"/>
</dbReference>
<dbReference type="InterPro" id="IPR000209">
    <property type="entry name" value="Peptidase_S8/S53_dom"/>
</dbReference>
<dbReference type="GO" id="GO:0008233">
    <property type="term" value="F:peptidase activity"/>
    <property type="evidence" value="ECO:0007669"/>
    <property type="project" value="UniProtKB-KW"/>
</dbReference>
<evidence type="ECO:0000313" key="12">
    <source>
        <dbReference type="EMBL" id="MBP1969871.1"/>
    </source>
</evidence>
<protein>
    <submittedName>
        <fullName evidence="12">Minor extracellular serine protease Vpr</fullName>
        <ecNumber evidence="12">3.4.21.-</ecNumber>
    </submittedName>
</protein>
<evidence type="ECO:0000256" key="7">
    <source>
        <dbReference type="ARBA" id="ARBA00022825"/>
    </source>
</evidence>
<feature type="active site" description="Charge relay system" evidence="8">
    <location>
        <position position="131"/>
    </location>
</feature>
<dbReference type="PRINTS" id="PR00723">
    <property type="entry name" value="SUBTILISIN"/>
</dbReference>
<dbReference type="GO" id="GO:0006508">
    <property type="term" value="P:proteolysis"/>
    <property type="evidence" value="ECO:0007669"/>
    <property type="project" value="UniProtKB-KW"/>
</dbReference>
<dbReference type="EMBL" id="JAGGKX010000008">
    <property type="protein sequence ID" value="MBP1969871.1"/>
    <property type="molecule type" value="Genomic_DNA"/>
</dbReference>
<keyword evidence="2" id="KW-0134">Cell wall</keyword>
<dbReference type="InterPro" id="IPR015500">
    <property type="entry name" value="Peptidase_S8_subtilisin-rel"/>
</dbReference>
<dbReference type="InterPro" id="IPR023828">
    <property type="entry name" value="Peptidase_S8_Ser-AS"/>
</dbReference>
<dbReference type="PROSITE" id="PS51892">
    <property type="entry name" value="SUBTILASE"/>
    <property type="match status" value="1"/>
</dbReference>
<accession>A0ABS4IFZ9</accession>
<keyword evidence="5" id="KW-0732">Signal</keyword>
<keyword evidence="4 8" id="KW-0645">Protease</keyword>
<dbReference type="InterPro" id="IPR003137">
    <property type="entry name" value="PA_domain"/>
</dbReference>
<dbReference type="SUPFAM" id="SSF52025">
    <property type="entry name" value="PA domain"/>
    <property type="match status" value="1"/>
</dbReference>
<proteinExistence type="inferred from homology"/>
<dbReference type="EC" id="3.4.21.-" evidence="12"/>
<evidence type="ECO:0000256" key="1">
    <source>
        <dbReference type="ARBA" id="ARBA00011073"/>
    </source>
</evidence>
<dbReference type="InterPro" id="IPR013783">
    <property type="entry name" value="Ig-like_fold"/>
</dbReference>
<feature type="active site" description="Charge relay system" evidence="8">
    <location>
        <position position="459"/>
    </location>
</feature>
<dbReference type="InterPro" id="IPR046450">
    <property type="entry name" value="PA_dom_sf"/>
</dbReference>
<dbReference type="CDD" id="cd07474">
    <property type="entry name" value="Peptidases_S8_subtilisin_Vpr-like"/>
    <property type="match status" value="1"/>
</dbReference>
<name>A0ABS4IFZ9_9BACI</name>
<evidence type="ECO:0000256" key="4">
    <source>
        <dbReference type="ARBA" id="ARBA00022670"/>
    </source>
</evidence>
<dbReference type="SUPFAM" id="SSF52743">
    <property type="entry name" value="Subtilisin-like"/>
    <property type="match status" value="1"/>
</dbReference>
<keyword evidence="7 8" id="KW-0720">Serine protease</keyword>
<dbReference type="PROSITE" id="PS00136">
    <property type="entry name" value="SUBTILASE_ASP"/>
    <property type="match status" value="1"/>
</dbReference>
<evidence type="ECO:0000259" key="10">
    <source>
        <dbReference type="Pfam" id="PF00082"/>
    </source>
</evidence>
<dbReference type="InterPro" id="IPR034213">
    <property type="entry name" value="S8_Vpr-like"/>
</dbReference>
<dbReference type="Gene3D" id="2.60.40.10">
    <property type="entry name" value="Immunoglobulins"/>
    <property type="match status" value="1"/>
</dbReference>